<keyword evidence="2 6" id="KW-0889">Transcription antitermination</keyword>
<evidence type="ECO:0000256" key="2">
    <source>
        <dbReference type="ARBA" id="ARBA00022814"/>
    </source>
</evidence>
<dbReference type="AlphaFoldDB" id="A0A1I3UC95"/>
<dbReference type="InterPro" id="IPR035926">
    <property type="entry name" value="NusB-like_sf"/>
</dbReference>
<evidence type="ECO:0000256" key="5">
    <source>
        <dbReference type="ARBA" id="ARBA00023163"/>
    </source>
</evidence>
<keyword evidence="3 6" id="KW-0694">RNA-binding</keyword>
<organism evidence="8 9">
    <name type="scientific">Desulfomicrobium apsheronum</name>
    <dbReference type="NCBI Taxonomy" id="52560"/>
    <lineage>
        <taxon>Bacteria</taxon>
        <taxon>Pseudomonadati</taxon>
        <taxon>Thermodesulfobacteriota</taxon>
        <taxon>Desulfovibrionia</taxon>
        <taxon>Desulfovibrionales</taxon>
        <taxon>Desulfomicrobiaceae</taxon>
        <taxon>Desulfomicrobium</taxon>
    </lineage>
</organism>
<dbReference type="EMBL" id="FORX01000007">
    <property type="protein sequence ID" value="SFJ81138.1"/>
    <property type="molecule type" value="Genomic_DNA"/>
</dbReference>
<dbReference type="GO" id="GO:0003723">
    <property type="term" value="F:RNA binding"/>
    <property type="evidence" value="ECO:0007669"/>
    <property type="project" value="UniProtKB-UniRule"/>
</dbReference>
<dbReference type="GO" id="GO:0031564">
    <property type="term" value="P:transcription antitermination"/>
    <property type="evidence" value="ECO:0007669"/>
    <property type="project" value="UniProtKB-KW"/>
</dbReference>
<comment type="similarity">
    <text evidence="1 6">Belongs to the NusB family.</text>
</comment>
<dbReference type="CDD" id="cd00619">
    <property type="entry name" value="Terminator_NusB"/>
    <property type="match status" value="1"/>
</dbReference>
<keyword evidence="4 6" id="KW-0805">Transcription regulation</keyword>
<dbReference type="InterPro" id="IPR011605">
    <property type="entry name" value="NusB_fam"/>
</dbReference>
<dbReference type="GO" id="GO:0006353">
    <property type="term" value="P:DNA-templated transcription termination"/>
    <property type="evidence" value="ECO:0007669"/>
    <property type="project" value="UniProtKB-UniRule"/>
</dbReference>
<dbReference type="InterPro" id="IPR006027">
    <property type="entry name" value="NusB_RsmB_TIM44"/>
</dbReference>
<dbReference type="STRING" id="52560.SAMN04488082_107130"/>
<protein>
    <recommendedName>
        <fullName evidence="6">Transcription antitermination protein NusB</fullName>
    </recommendedName>
    <alternativeName>
        <fullName evidence="6">Antitermination factor NusB</fullName>
    </alternativeName>
</protein>
<dbReference type="Proteomes" id="UP000198635">
    <property type="component" value="Unassembled WGS sequence"/>
</dbReference>
<keyword evidence="5 6" id="KW-0804">Transcription</keyword>
<dbReference type="NCBIfam" id="TIGR01951">
    <property type="entry name" value="nusB"/>
    <property type="match status" value="1"/>
</dbReference>
<gene>
    <name evidence="6" type="primary">nusB</name>
    <name evidence="8" type="ORF">SAMN04488082_107130</name>
</gene>
<evidence type="ECO:0000313" key="8">
    <source>
        <dbReference type="EMBL" id="SFJ81138.1"/>
    </source>
</evidence>
<dbReference type="SUPFAM" id="SSF48013">
    <property type="entry name" value="NusB-like"/>
    <property type="match status" value="1"/>
</dbReference>
<name>A0A1I3UC95_9BACT</name>
<dbReference type="OrthoDB" id="9797817at2"/>
<accession>A0A1I3UC95</accession>
<dbReference type="Pfam" id="PF01029">
    <property type="entry name" value="NusB"/>
    <property type="match status" value="1"/>
</dbReference>
<keyword evidence="9" id="KW-1185">Reference proteome</keyword>
<dbReference type="GO" id="GO:0005829">
    <property type="term" value="C:cytosol"/>
    <property type="evidence" value="ECO:0007669"/>
    <property type="project" value="TreeGrafter"/>
</dbReference>
<comment type="function">
    <text evidence="6">Involved in transcription antitermination. Required for transcription of ribosomal RNA (rRNA) genes. Binds specifically to the boxA antiterminator sequence of the ribosomal RNA (rrn) operons.</text>
</comment>
<reference evidence="9" key="1">
    <citation type="submission" date="2016-10" db="EMBL/GenBank/DDBJ databases">
        <authorList>
            <person name="Varghese N."/>
            <person name="Submissions S."/>
        </authorList>
    </citation>
    <scope>NUCLEOTIDE SEQUENCE [LARGE SCALE GENOMIC DNA]</scope>
    <source>
        <strain evidence="9">DSM 5918</strain>
    </source>
</reference>
<evidence type="ECO:0000256" key="6">
    <source>
        <dbReference type="HAMAP-Rule" id="MF_00073"/>
    </source>
</evidence>
<evidence type="ECO:0000259" key="7">
    <source>
        <dbReference type="Pfam" id="PF01029"/>
    </source>
</evidence>
<dbReference type="RefSeq" id="WP_092374430.1">
    <property type="nucleotide sequence ID" value="NZ_FORX01000007.1"/>
</dbReference>
<dbReference type="PANTHER" id="PTHR11078:SF3">
    <property type="entry name" value="ANTITERMINATION NUSB DOMAIN-CONTAINING PROTEIN"/>
    <property type="match status" value="1"/>
</dbReference>
<evidence type="ECO:0000256" key="1">
    <source>
        <dbReference type="ARBA" id="ARBA00005952"/>
    </source>
</evidence>
<dbReference type="PANTHER" id="PTHR11078">
    <property type="entry name" value="N UTILIZATION SUBSTANCE PROTEIN B-RELATED"/>
    <property type="match status" value="1"/>
</dbReference>
<evidence type="ECO:0000256" key="3">
    <source>
        <dbReference type="ARBA" id="ARBA00022884"/>
    </source>
</evidence>
<proteinExistence type="inferred from homology"/>
<dbReference type="HAMAP" id="MF_00073">
    <property type="entry name" value="NusB"/>
    <property type="match status" value="1"/>
</dbReference>
<feature type="domain" description="NusB/RsmB/TIM44" evidence="7">
    <location>
        <begin position="7"/>
        <end position="137"/>
    </location>
</feature>
<evidence type="ECO:0000313" key="9">
    <source>
        <dbReference type="Proteomes" id="UP000198635"/>
    </source>
</evidence>
<dbReference type="Gene3D" id="1.10.940.10">
    <property type="entry name" value="NusB-like"/>
    <property type="match status" value="1"/>
</dbReference>
<sequence length="154" mass="17983">MTHNRRHQRRFAFQVIYSLVFGREMSKDSLIKSFDNFWTEEEFDMERQDSYAWTLVEGVFDNYDSIDEIITQHSQHWKLNRIAKVELTILRLSLFEMLFCPDIPIKVAMNEAIELAKDFGDDNSKTFVNGVLDAAAKGAQRNEHKTIQSANTES</sequence>
<evidence type="ECO:0000256" key="4">
    <source>
        <dbReference type="ARBA" id="ARBA00023015"/>
    </source>
</evidence>